<dbReference type="PANTHER" id="PTHR14150">
    <property type="entry name" value="U3 SMALL NUCLEOLAR RNA-ASSOCIATED PROTEIN 14"/>
    <property type="match status" value="1"/>
</dbReference>
<keyword evidence="3" id="KW-0597">Phosphoprotein</keyword>
<dbReference type="GO" id="GO:0032040">
    <property type="term" value="C:small-subunit processome"/>
    <property type="evidence" value="ECO:0007669"/>
    <property type="project" value="InterPro"/>
</dbReference>
<feature type="region of interest" description="Disordered" evidence="6">
    <location>
        <begin position="449"/>
        <end position="492"/>
    </location>
</feature>
<feature type="compositionally biased region" description="Acidic residues" evidence="6">
    <location>
        <begin position="589"/>
        <end position="598"/>
    </location>
</feature>
<evidence type="ECO:0000256" key="2">
    <source>
        <dbReference type="ARBA" id="ARBA00007774"/>
    </source>
</evidence>
<dbReference type="InterPro" id="IPR006709">
    <property type="entry name" value="SSU_processome_Utp14"/>
</dbReference>
<evidence type="ECO:0000256" key="1">
    <source>
        <dbReference type="ARBA" id="ARBA00004604"/>
    </source>
</evidence>
<evidence type="ECO:0000256" key="6">
    <source>
        <dbReference type="SAM" id="MobiDB-lite"/>
    </source>
</evidence>
<keyword evidence="8" id="KW-1185">Reference proteome</keyword>
<evidence type="ECO:0000256" key="4">
    <source>
        <dbReference type="ARBA" id="ARBA00023242"/>
    </source>
</evidence>
<dbReference type="OrthoDB" id="277439at2759"/>
<feature type="compositionally biased region" description="Basic and acidic residues" evidence="6">
    <location>
        <begin position="354"/>
        <end position="377"/>
    </location>
</feature>
<gene>
    <name evidence="7" type="ORF">BIW11_05946</name>
</gene>
<accession>A0A1V9Y0A5</accession>
<protein>
    <recommendedName>
        <fullName evidence="9">U3 small nucleolar RNA-associated protein 14-like</fullName>
    </recommendedName>
</protein>
<dbReference type="InParanoid" id="A0A1V9Y0A5"/>
<keyword evidence="4" id="KW-0539">Nucleus</keyword>
<dbReference type="STRING" id="418985.A0A1V9Y0A5"/>
<dbReference type="GO" id="GO:0006364">
    <property type="term" value="P:rRNA processing"/>
    <property type="evidence" value="ECO:0007669"/>
    <property type="project" value="InterPro"/>
</dbReference>
<feature type="compositionally biased region" description="Polar residues" evidence="6">
    <location>
        <begin position="578"/>
        <end position="588"/>
    </location>
</feature>
<keyword evidence="5" id="KW-0175">Coiled coil</keyword>
<feature type="region of interest" description="Disordered" evidence="6">
    <location>
        <begin position="578"/>
        <end position="607"/>
    </location>
</feature>
<dbReference type="Pfam" id="PF04615">
    <property type="entry name" value="Utp14"/>
    <property type="match status" value="1"/>
</dbReference>
<evidence type="ECO:0000256" key="3">
    <source>
        <dbReference type="ARBA" id="ARBA00022553"/>
    </source>
</evidence>
<evidence type="ECO:0008006" key="9">
    <source>
        <dbReference type="Google" id="ProtNLM"/>
    </source>
</evidence>
<feature type="region of interest" description="Disordered" evidence="6">
    <location>
        <begin position="1"/>
        <end position="27"/>
    </location>
</feature>
<feature type="region of interest" description="Disordered" evidence="6">
    <location>
        <begin position="401"/>
        <end position="426"/>
    </location>
</feature>
<dbReference type="AlphaFoldDB" id="A0A1V9Y0A5"/>
<feature type="region of interest" description="Disordered" evidence="6">
    <location>
        <begin position="323"/>
        <end position="386"/>
    </location>
</feature>
<feature type="compositionally biased region" description="Acidic residues" evidence="6">
    <location>
        <begin position="7"/>
        <end position="21"/>
    </location>
</feature>
<sequence length="772" mass="88115">MSKVDLEDLLDSSGSDDEGDTIGDVSERSHGRLIERVKVLYGSREVKQRGEASQNVSEFGFSGERSVCLTAYDMLKDLNNTTKLKKKRNKILKIKKKAAALPVPLPKVSRERLQRAIGYAKTTSELGKWDSIVEHNESADQIYFPLNDEPIRLEQSNDFVKKFKAANDLETQVESLLSSSKHRLDKDAALTQFEEEKLKVLSKEEAIARLSELRCLRALMHSEALRNRRVRKIKSRKFHRVQRKDKIKAAIREFEQLKIVDPRKALEKLEELEQIRREERVSLRHKRKSKWAEKLAKTGKFDKEAQHALRERIELSRELKTKVKMDDEDEDEAGADEHVVVGGRTKQDDLEEAPGDRSSGDEEREKLERSLQGKDEPGDASVERNPWLRRTFFEEIKGSPASAIGASSRPLDYNIEESGKPVNGLREARHYEGRTLGTPERMRTVATQKDSNRKVLNCNKYDISDKSIGGSKSRASRKISNNSSSQNGDNTNESDVELILESTRHVDPYAFNAATTLTREQVEIEKRVKDAQEEESRMERKREIEEMVTPSAVCIDPEKALEVGEKAEKKLKSRLQLNTAIEGQSSSEEGSDDDDDDTDKQKANEKRQRKLIQEAFAGDDVVEDFIKEQKEKDALERAAEREAALKMKGLDGDWVTPNNIHRLDDRKKKFLESRRKTFQPRAAIINEEADTKAIRPFRVSDVPKGFTQISQFEAVLQQPVGSTFNTPNAFQTLTKPRIVTARGKIIRPIDHNALIKTIKDFKQDYVQRKAAK</sequence>
<dbReference type="Proteomes" id="UP000192247">
    <property type="component" value="Unassembled WGS sequence"/>
</dbReference>
<proteinExistence type="inferred from homology"/>
<evidence type="ECO:0000313" key="8">
    <source>
        <dbReference type="Proteomes" id="UP000192247"/>
    </source>
</evidence>
<feature type="compositionally biased region" description="Polar residues" evidence="6">
    <location>
        <begin position="478"/>
        <end position="491"/>
    </location>
</feature>
<reference evidence="7 8" key="1">
    <citation type="journal article" date="2017" name="Gigascience">
        <title>Draft genome of the honey bee ectoparasitic mite, Tropilaelaps mercedesae, is shaped by the parasitic life history.</title>
        <authorList>
            <person name="Dong X."/>
            <person name="Armstrong S.D."/>
            <person name="Xia D."/>
            <person name="Makepeace B.L."/>
            <person name="Darby A.C."/>
            <person name="Kadowaki T."/>
        </authorList>
    </citation>
    <scope>NUCLEOTIDE SEQUENCE [LARGE SCALE GENOMIC DNA]</scope>
    <source>
        <strain evidence="7">Wuxi-XJTLU</strain>
    </source>
</reference>
<dbReference type="PANTHER" id="PTHR14150:SF12">
    <property type="entry name" value="U3 SMALL NUCLEOLAR RNA-ASSOCIATED PROTEIN 14 HOMOLOG A"/>
    <property type="match status" value="1"/>
</dbReference>
<comment type="caution">
    <text evidence="7">The sequence shown here is derived from an EMBL/GenBank/DDBJ whole genome shotgun (WGS) entry which is preliminary data.</text>
</comment>
<feature type="coiled-coil region" evidence="5">
    <location>
        <begin position="514"/>
        <end position="541"/>
    </location>
</feature>
<comment type="similarity">
    <text evidence="2">Belongs to the UTP14 family.</text>
</comment>
<evidence type="ECO:0000313" key="7">
    <source>
        <dbReference type="EMBL" id="OQR79130.1"/>
    </source>
</evidence>
<name>A0A1V9Y0A5_9ACAR</name>
<organism evidence="7 8">
    <name type="scientific">Tropilaelaps mercedesae</name>
    <dbReference type="NCBI Taxonomy" id="418985"/>
    <lineage>
        <taxon>Eukaryota</taxon>
        <taxon>Metazoa</taxon>
        <taxon>Ecdysozoa</taxon>
        <taxon>Arthropoda</taxon>
        <taxon>Chelicerata</taxon>
        <taxon>Arachnida</taxon>
        <taxon>Acari</taxon>
        <taxon>Parasitiformes</taxon>
        <taxon>Mesostigmata</taxon>
        <taxon>Gamasina</taxon>
        <taxon>Dermanyssoidea</taxon>
        <taxon>Laelapidae</taxon>
        <taxon>Tropilaelaps</taxon>
    </lineage>
</organism>
<comment type="subcellular location">
    <subcellularLocation>
        <location evidence="1">Nucleus</location>
        <location evidence="1">Nucleolus</location>
    </subcellularLocation>
</comment>
<evidence type="ECO:0000256" key="5">
    <source>
        <dbReference type="SAM" id="Coils"/>
    </source>
</evidence>
<dbReference type="FunCoup" id="A0A1V9Y0A5">
    <property type="interactions" value="983"/>
</dbReference>
<dbReference type="EMBL" id="MNPL01001452">
    <property type="protein sequence ID" value="OQR79130.1"/>
    <property type="molecule type" value="Genomic_DNA"/>
</dbReference>